<dbReference type="Proteomes" id="UP000075714">
    <property type="component" value="Unassembled WGS sequence"/>
</dbReference>
<feature type="region of interest" description="Disordered" evidence="1">
    <location>
        <begin position="76"/>
        <end position="172"/>
    </location>
</feature>
<gene>
    <name evidence="2" type="ORF">GPECTOR_12g383</name>
</gene>
<comment type="caution">
    <text evidence="2">The sequence shown here is derived from an EMBL/GenBank/DDBJ whole genome shotgun (WGS) entry which is preliminary data.</text>
</comment>
<sequence length="172" mass="18315">MALPSPILSAGRPILALAAQAMGTVTGRGFASSATPQPPPKRPTSIVEPTYTYMPPGSSLREPLYFSTSDPVYFVDPKPDPAAATATAQTQAPAGEEKAKPMQARPQGPAPKIDFSSISGKSADDGQKVSYRMSDEMAQQPYVVNPNTHSMREPKYVSISDPKYTSADKAKK</sequence>
<evidence type="ECO:0000313" key="3">
    <source>
        <dbReference type="Proteomes" id="UP000075714"/>
    </source>
</evidence>
<evidence type="ECO:0000256" key="1">
    <source>
        <dbReference type="SAM" id="MobiDB-lite"/>
    </source>
</evidence>
<evidence type="ECO:0000313" key="2">
    <source>
        <dbReference type="EMBL" id="KXZ51421.1"/>
    </source>
</evidence>
<dbReference type="AlphaFoldDB" id="A0A150GNP9"/>
<reference evidence="3" key="1">
    <citation type="journal article" date="2016" name="Nat. Commun.">
        <title>The Gonium pectorale genome demonstrates co-option of cell cycle regulation during the evolution of multicellularity.</title>
        <authorList>
            <person name="Hanschen E.R."/>
            <person name="Marriage T.N."/>
            <person name="Ferris P.J."/>
            <person name="Hamaji T."/>
            <person name="Toyoda A."/>
            <person name="Fujiyama A."/>
            <person name="Neme R."/>
            <person name="Noguchi H."/>
            <person name="Minakuchi Y."/>
            <person name="Suzuki M."/>
            <person name="Kawai-Toyooka H."/>
            <person name="Smith D.R."/>
            <person name="Sparks H."/>
            <person name="Anderson J."/>
            <person name="Bakaric R."/>
            <person name="Luria V."/>
            <person name="Karger A."/>
            <person name="Kirschner M.W."/>
            <person name="Durand P.M."/>
            <person name="Michod R.E."/>
            <person name="Nozaki H."/>
            <person name="Olson B.J."/>
        </authorList>
    </citation>
    <scope>NUCLEOTIDE SEQUENCE [LARGE SCALE GENOMIC DNA]</scope>
    <source>
        <strain evidence="3">NIES-2863</strain>
    </source>
</reference>
<dbReference type="OrthoDB" id="543555at2759"/>
<feature type="region of interest" description="Disordered" evidence="1">
    <location>
        <begin position="28"/>
        <end position="53"/>
    </location>
</feature>
<feature type="compositionally biased region" description="Low complexity" evidence="1">
    <location>
        <begin position="81"/>
        <end position="94"/>
    </location>
</feature>
<name>A0A150GNP9_GONPE</name>
<dbReference type="EMBL" id="LSYV01000013">
    <property type="protein sequence ID" value="KXZ51421.1"/>
    <property type="molecule type" value="Genomic_DNA"/>
</dbReference>
<protein>
    <submittedName>
        <fullName evidence="2">Uncharacterized protein</fullName>
    </submittedName>
</protein>
<proteinExistence type="predicted"/>
<accession>A0A150GNP9</accession>
<keyword evidence="3" id="KW-1185">Reference proteome</keyword>
<organism evidence="2 3">
    <name type="scientific">Gonium pectorale</name>
    <name type="common">Green alga</name>
    <dbReference type="NCBI Taxonomy" id="33097"/>
    <lineage>
        <taxon>Eukaryota</taxon>
        <taxon>Viridiplantae</taxon>
        <taxon>Chlorophyta</taxon>
        <taxon>core chlorophytes</taxon>
        <taxon>Chlorophyceae</taxon>
        <taxon>CS clade</taxon>
        <taxon>Chlamydomonadales</taxon>
        <taxon>Volvocaceae</taxon>
        <taxon>Gonium</taxon>
    </lineage>
</organism>